<reference evidence="1 2" key="1">
    <citation type="submission" date="2018-02" db="EMBL/GenBank/DDBJ databases">
        <title>The genomes of Aspergillus section Nigri reveals drivers in fungal speciation.</title>
        <authorList>
            <consortium name="DOE Joint Genome Institute"/>
            <person name="Vesth T.C."/>
            <person name="Nybo J."/>
            <person name="Theobald S."/>
            <person name="Brandl J."/>
            <person name="Frisvad J.C."/>
            <person name="Nielsen K.F."/>
            <person name="Lyhne E.K."/>
            <person name="Kogle M.E."/>
            <person name="Kuo A."/>
            <person name="Riley R."/>
            <person name="Clum A."/>
            <person name="Nolan M."/>
            <person name="Lipzen A."/>
            <person name="Salamov A."/>
            <person name="Henrissat B."/>
            <person name="Wiebenga A."/>
            <person name="De vries R.P."/>
            <person name="Grigoriev I.V."/>
            <person name="Mortensen U.H."/>
            <person name="Andersen M.R."/>
            <person name="Baker S.E."/>
        </authorList>
    </citation>
    <scope>NUCLEOTIDE SEQUENCE [LARGE SCALE GENOMIC DNA]</scope>
    <source>
        <strain evidence="1 2">CBS 707.79</strain>
    </source>
</reference>
<dbReference type="Proteomes" id="UP000247810">
    <property type="component" value="Unassembled WGS sequence"/>
</dbReference>
<dbReference type="EMBL" id="KZ825879">
    <property type="protein sequence ID" value="PYH94124.1"/>
    <property type="molecule type" value="Genomic_DNA"/>
</dbReference>
<keyword evidence="2" id="KW-1185">Reference proteome</keyword>
<dbReference type="VEuPathDB" id="FungiDB:BO71DRAFT_399176"/>
<name>A0A319DAG2_9EURO</name>
<gene>
    <name evidence="1" type="ORF">BO71DRAFT_399176</name>
</gene>
<evidence type="ECO:0000313" key="1">
    <source>
        <dbReference type="EMBL" id="PYH94124.1"/>
    </source>
</evidence>
<organism evidence="1 2">
    <name type="scientific">Aspergillus ellipticus CBS 707.79</name>
    <dbReference type="NCBI Taxonomy" id="1448320"/>
    <lineage>
        <taxon>Eukaryota</taxon>
        <taxon>Fungi</taxon>
        <taxon>Dikarya</taxon>
        <taxon>Ascomycota</taxon>
        <taxon>Pezizomycotina</taxon>
        <taxon>Eurotiomycetes</taxon>
        <taxon>Eurotiomycetidae</taxon>
        <taxon>Eurotiales</taxon>
        <taxon>Aspergillaceae</taxon>
        <taxon>Aspergillus</taxon>
        <taxon>Aspergillus subgen. Circumdati</taxon>
    </lineage>
</organism>
<evidence type="ECO:0000313" key="2">
    <source>
        <dbReference type="Proteomes" id="UP000247810"/>
    </source>
</evidence>
<dbReference type="AlphaFoldDB" id="A0A319DAG2"/>
<proteinExistence type="predicted"/>
<accession>A0A319DAG2</accession>
<protein>
    <submittedName>
        <fullName evidence="1">Uncharacterized protein</fullName>
    </submittedName>
</protein>
<sequence>MVLFLPKPAYGPWLIRGDGLAVCLHPRVVHTPPINHATSPQIVPVAHTVLDTRINRS</sequence>